<gene>
    <name evidence="2" type="ORF">RR48_10350</name>
</gene>
<evidence type="ECO:0000313" key="2">
    <source>
        <dbReference type="EMBL" id="KPJ16751.1"/>
    </source>
</evidence>
<name>A0A194RL93_PAPMA</name>
<dbReference type="Proteomes" id="UP000053240">
    <property type="component" value="Unassembled WGS sequence"/>
</dbReference>
<dbReference type="EMBL" id="KQ460207">
    <property type="protein sequence ID" value="KPJ16751.1"/>
    <property type="molecule type" value="Genomic_DNA"/>
</dbReference>
<accession>A0A194RL93</accession>
<reference evidence="2 3" key="1">
    <citation type="journal article" date="2015" name="Nat. Commun.">
        <title>Outbred genome sequencing and CRISPR/Cas9 gene editing in butterflies.</title>
        <authorList>
            <person name="Li X."/>
            <person name="Fan D."/>
            <person name="Zhang W."/>
            <person name="Liu G."/>
            <person name="Zhang L."/>
            <person name="Zhao L."/>
            <person name="Fang X."/>
            <person name="Chen L."/>
            <person name="Dong Y."/>
            <person name="Chen Y."/>
            <person name="Ding Y."/>
            <person name="Zhao R."/>
            <person name="Feng M."/>
            <person name="Zhu Y."/>
            <person name="Feng Y."/>
            <person name="Jiang X."/>
            <person name="Zhu D."/>
            <person name="Xiang H."/>
            <person name="Feng X."/>
            <person name="Li S."/>
            <person name="Wang J."/>
            <person name="Zhang G."/>
            <person name="Kronforst M.R."/>
            <person name="Wang W."/>
        </authorList>
    </citation>
    <scope>NUCLEOTIDE SEQUENCE [LARGE SCALE GENOMIC DNA]</scope>
    <source>
        <strain evidence="2">Ya'a_city_454_Pm</strain>
        <tissue evidence="2">Whole body</tissue>
    </source>
</reference>
<sequence length="88" mass="9029">MLAVGSGSVQEPLQPASAGAGGRQRTPTGDRAAAQLSLRASRAVVTAPRPALARHSLAHLACKPATRSHWRKSLSPPQCPATPPSECA</sequence>
<dbReference type="AlphaFoldDB" id="A0A194RL93"/>
<feature type="region of interest" description="Disordered" evidence="1">
    <location>
        <begin position="1"/>
        <end position="34"/>
    </location>
</feature>
<organism evidence="2 3">
    <name type="scientific">Papilio machaon</name>
    <name type="common">Old World swallowtail butterfly</name>
    <dbReference type="NCBI Taxonomy" id="76193"/>
    <lineage>
        <taxon>Eukaryota</taxon>
        <taxon>Metazoa</taxon>
        <taxon>Ecdysozoa</taxon>
        <taxon>Arthropoda</taxon>
        <taxon>Hexapoda</taxon>
        <taxon>Insecta</taxon>
        <taxon>Pterygota</taxon>
        <taxon>Neoptera</taxon>
        <taxon>Endopterygota</taxon>
        <taxon>Lepidoptera</taxon>
        <taxon>Glossata</taxon>
        <taxon>Ditrysia</taxon>
        <taxon>Papilionoidea</taxon>
        <taxon>Papilionidae</taxon>
        <taxon>Papilioninae</taxon>
        <taxon>Papilio</taxon>
    </lineage>
</organism>
<dbReference type="InParanoid" id="A0A194RL93"/>
<proteinExistence type="predicted"/>
<evidence type="ECO:0000313" key="3">
    <source>
        <dbReference type="Proteomes" id="UP000053240"/>
    </source>
</evidence>
<feature type="compositionally biased region" description="Pro residues" evidence="1">
    <location>
        <begin position="77"/>
        <end position="88"/>
    </location>
</feature>
<feature type="region of interest" description="Disordered" evidence="1">
    <location>
        <begin position="65"/>
        <end position="88"/>
    </location>
</feature>
<protein>
    <submittedName>
        <fullName evidence="2">Uncharacterized protein</fullName>
    </submittedName>
</protein>
<evidence type="ECO:0000256" key="1">
    <source>
        <dbReference type="SAM" id="MobiDB-lite"/>
    </source>
</evidence>
<keyword evidence="3" id="KW-1185">Reference proteome</keyword>